<dbReference type="Proteomes" id="UP000196386">
    <property type="component" value="Unassembled WGS sequence"/>
</dbReference>
<dbReference type="AlphaFoldDB" id="A0A1Y4MW68"/>
<proteinExistence type="predicted"/>
<gene>
    <name evidence="1" type="ORF">B5F11_13145</name>
</gene>
<name>A0A1Y4MW68_9FIRM</name>
<accession>A0A1Y4MW68</accession>
<evidence type="ECO:0000313" key="2">
    <source>
        <dbReference type="Proteomes" id="UP000196386"/>
    </source>
</evidence>
<evidence type="ECO:0000313" key="1">
    <source>
        <dbReference type="EMBL" id="OUP68517.1"/>
    </source>
</evidence>
<organism evidence="1 2">
    <name type="scientific">Anaerotruncus colihominis</name>
    <dbReference type="NCBI Taxonomy" id="169435"/>
    <lineage>
        <taxon>Bacteria</taxon>
        <taxon>Bacillati</taxon>
        <taxon>Bacillota</taxon>
        <taxon>Clostridia</taxon>
        <taxon>Eubacteriales</taxon>
        <taxon>Oscillospiraceae</taxon>
        <taxon>Anaerotruncus</taxon>
    </lineage>
</organism>
<sequence length="64" mass="7387">MESTQREVVSVLLEHVRSLGLISQFTYSKAEDLVHSVMDFPELFRYPVCLTEEGCQHECTQDPQ</sequence>
<comment type="caution">
    <text evidence="1">The sequence shown here is derived from an EMBL/GenBank/DDBJ whole genome shotgun (WGS) entry which is preliminary data.</text>
</comment>
<reference evidence="2" key="1">
    <citation type="submission" date="2017-04" db="EMBL/GenBank/DDBJ databases">
        <title>Function of individual gut microbiota members based on whole genome sequencing of pure cultures obtained from chicken caecum.</title>
        <authorList>
            <person name="Medvecky M."/>
            <person name="Cejkova D."/>
            <person name="Polansky O."/>
            <person name="Karasova D."/>
            <person name="Kubasova T."/>
            <person name="Cizek A."/>
            <person name="Rychlik I."/>
        </authorList>
    </citation>
    <scope>NUCLEOTIDE SEQUENCE [LARGE SCALE GENOMIC DNA]</scope>
    <source>
        <strain evidence="2">An175</strain>
    </source>
</reference>
<protein>
    <submittedName>
        <fullName evidence="1">Uncharacterized protein</fullName>
    </submittedName>
</protein>
<dbReference type="EMBL" id="NFKP01000017">
    <property type="protein sequence ID" value="OUP68517.1"/>
    <property type="molecule type" value="Genomic_DNA"/>
</dbReference>